<protein>
    <recommendedName>
        <fullName evidence="1">Clr5 domain-containing protein</fullName>
    </recommendedName>
</protein>
<keyword evidence="3" id="KW-1185">Reference proteome</keyword>
<evidence type="ECO:0000313" key="3">
    <source>
        <dbReference type="Proteomes" id="UP000774617"/>
    </source>
</evidence>
<comment type="caution">
    <text evidence="2">The sequence shown here is derived from an EMBL/GenBank/DDBJ whole genome shotgun (WGS) entry which is preliminary data.</text>
</comment>
<dbReference type="EMBL" id="JAGTJR010000016">
    <property type="protein sequence ID" value="KAH7047421.1"/>
    <property type="molecule type" value="Genomic_DNA"/>
</dbReference>
<sequence length="198" mass="22960">MEDTYGFHATKSQYEGQFRKWNIRKNLRKGHGEQHWKLIKWKIEKRRKQDKETDVYMDGALLQSKKVKKEISRYSISTMEGLVFHNKCPATPPSFNLRTPVLIPASDALVKTDINIRASGPQISILLHVDVGTFPFVTPFNMSDDIFLWPTPRKMPYESVELKKARRRTVIQCELIELYPNTPPHLGGGTRPRCMADF</sequence>
<dbReference type="Proteomes" id="UP000774617">
    <property type="component" value="Unassembled WGS sequence"/>
</dbReference>
<evidence type="ECO:0000313" key="2">
    <source>
        <dbReference type="EMBL" id="KAH7047421.1"/>
    </source>
</evidence>
<name>A0ABQ8G7Q9_9PEZI</name>
<gene>
    <name evidence="2" type="ORF">B0J12DRAFT_121308</name>
</gene>
<accession>A0ABQ8G7Q9</accession>
<organism evidence="2 3">
    <name type="scientific">Macrophomina phaseolina</name>
    <dbReference type="NCBI Taxonomy" id="35725"/>
    <lineage>
        <taxon>Eukaryota</taxon>
        <taxon>Fungi</taxon>
        <taxon>Dikarya</taxon>
        <taxon>Ascomycota</taxon>
        <taxon>Pezizomycotina</taxon>
        <taxon>Dothideomycetes</taxon>
        <taxon>Dothideomycetes incertae sedis</taxon>
        <taxon>Botryosphaeriales</taxon>
        <taxon>Botryosphaeriaceae</taxon>
        <taxon>Macrophomina</taxon>
    </lineage>
</organism>
<dbReference type="InterPro" id="IPR025676">
    <property type="entry name" value="Clr5_dom"/>
</dbReference>
<reference evidence="2 3" key="1">
    <citation type="journal article" date="2021" name="Nat. Commun.">
        <title>Genetic determinants of endophytism in the Arabidopsis root mycobiome.</title>
        <authorList>
            <person name="Mesny F."/>
            <person name="Miyauchi S."/>
            <person name="Thiergart T."/>
            <person name="Pickel B."/>
            <person name="Atanasova L."/>
            <person name="Karlsson M."/>
            <person name="Huettel B."/>
            <person name="Barry K.W."/>
            <person name="Haridas S."/>
            <person name="Chen C."/>
            <person name="Bauer D."/>
            <person name="Andreopoulos W."/>
            <person name="Pangilinan J."/>
            <person name="LaButti K."/>
            <person name="Riley R."/>
            <person name="Lipzen A."/>
            <person name="Clum A."/>
            <person name="Drula E."/>
            <person name="Henrissat B."/>
            <person name="Kohler A."/>
            <person name="Grigoriev I.V."/>
            <person name="Martin F.M."/>
            <person name="Hacquard S."/>
        </authorList>
    </citation>
    <scope>NUCLEOTIDE SEQUENCE [LARGE SCALE GENOMIC DNA]</scope>
    <source>
        <strain evidence="2 3">MPI-SDFR-AT-0080</strain>
    </source>
</reference>
<proteinExistence type="predicted"/>
<feature type="domain" description="Clr5" evidence="1">
    <location>
        <begin position="1"/>
        <end position="25"/>
    </location>
</feature>
<dbReference type="Pfam" id="PF14420">
    <property type="entry name" value="Clr5"/>
    <property type="match status" value="1"/>
</dbReference>
<evidence type="ECO:0000259" key="1">
    <source>
        <dbReference type="Pfam" id="PF14420"/>
    </source>
</evidence>